<keyword evidence="2" id="KW-1185">Reference proteome</keyword>
<comment type="caution">
    <text evidence="1">The sequence shown here is derived from an EMBL/GenBank/DDBJ whole genome shotgun (WGS) entry which is preliminary data.</text>
</comment>
<organism evidence="1 2">
    <name type="scientific">Petralouisia muris</name>
    <dbReference type="NCBI Taxonomy" id="3032872"/>
    <lineage>
        <taxon>Bacteria</taxon>
        <taxon>Bacillati</taxon>
        <taxon>Bacillota</taxon>
        <taxon>Clostridia</taxon>
        <taxon>Lachnospirales</taxon>
        <taxon>Lachnospiraceae</taxon>
        <taxon>Petralouisia</taxon>
    </lineage>
</organism>
<dbReference type="Proteomes" id="UP000304953">
    <property type="component" value="Unassembled WGS sequence"/>
</dbReference>
<proteinExistence type="predicted"/>
<protein>
    <submittedName>
        <fullName evidence="1">Uncharacterized protein</fullName>
    </submittedName>
</protein>
<accession>A0AC61RR78</accession>
<sequence>MVRVLTNCLCQKGALSYTNKTGKTLTINPKLLEKMQNAPEKEKEMKELIKGVETATRLVDGLCKGMGRKERWENSEKLIEKQKAAEAYQGRGRIV</sequence>
<dbReference type="EMBL" id="SRYA01000053">
    <property type="protein sequence ID" value="TGY91587.1"/>
    <property type="molecule type" value="Genomic_DNA"/>
</dbReference>
<name>A0AC61RR78_9FIRM</name>
<reference evidence="1" key="1">
    <citation type="submission" date="2019-04" db="EMBL/GenBank/DDBJ databases">
        <title>Microbes associate with the intestines of laboratory mice.</title>
        <authorList>
            <person name="Navarre W."/>
            <person name="Wong E."/>
            <person name="Huang K."/>
            <person name="Tropini C."/>
            <person name="Ng K."/>
            <person name="Yu B."/>
        </authorList>
    </citation>
    <scope>NUCLEOTIDE SEQUENCE</scope>
    <source>
        <strain evidence="1">NM01_1-7b</strain>
    </source>
</reference>
<evidence type="ECO:0000313" key="2">
    <source>
        <dbReference type="Proteomes" id="UP000304953"/>
    </source>
</evidence>
<gene>
    <name evidence="1" type="ORF">E5329_20540</name>
</gene>
<evidence type="ECO:0000313" key="1">
    <source>
        <dbReference type="EMBL" id="TGY91587.1"/>
    </source>
</evidence>